<feature type="chain" id="PRO_5043351330" description="UDP-glucuronosyltransferase" evidence="5">
    <location>
        <begin position="34"/>
        <end position="549"/>
    </location>
</feature>
<name>A0AAW1CJW4_9HEMI</name>
<keyword evidence="5" id="KW-0732">Signal</keyword>
<dbReference type="Pfam" id="PF00201">
    <property type="entry name" value="UDPGT"/>
    <property type="match status" value="1"/>
</dbReference>
<proteinExistence type="inferred from homology"/>
<evidence type="ECO:0000256" key="2">
    <source>
        <dbReference type="ARBA" id="ARBA00022676"/>
    </source>
</evidence>
<dbReference type="FunFam" id="3.40.50.2000:FF:000021">
    <property type="entry name" value="UDP-glucuronosyltransferase"/>
    <property type="match status" value="1"/>
</dbReference>
<dbReference type="AlphaFoldDB" id="A0AAW1CJW4"/>
<evidence type="ECO:0000313" key="7">
    <source>
        <dbReference type="Proteomes" id="UP001461498"/>
    </source>
</evidence>
<protein>
    <recommendedName>
        <fullName evidence="8">UDP-glucuronosyltransferase</fullName>
    </recommendedName>
</protein>
<organism evidence="6 7">
    <name type="scientific">Rhynocoris fuscipes</name>
    <dbReference type="NCBI Taxonomy" id="488301"/>
    <lineage>
        <taxon>Eukaryota</taxon>
        <taxon>Metazoa</taxon>
        <taxon>Ecdysozoa</taxon>
        <taxon>Arthropoda</taxon>
        <taxon>Hexapoda</taxon>
        <taxon>Insecta</taxon>
        <taxon>Pterygota</taxon>
        <taxon>Neoptera</taxon>
        <taxon>Paraneoptera</taxon>
        <taxon>Hemiptera</taxon>
        <taxon>Heteroptera</taxon>
        <taxon>Panheteroptera</taxon>
        <taxon>Cimicomorpha</taxon>
        <taxon>Reduviidae</taxon>
        <taxon>Harpactorinae</taxon>
        <taxon>Harpactorini</taxon>
        <taxon>Rhynocoris</taxon>
    </lineage>
</organism>
<sequence>MYLLSFYNSQIYNLCMTVPKLLILLTVMAFGEAGPCSGRPCNILVMLPMPAYSHTNNFMPIFRELAARGHNVTIVSPFPQKKPTPNITDIVLPNLLDKLMAQSPVQNWADDDNFFNKMFGLWMFASFGLIPVLETEELQNFIMETNLQFDLVITETWFVQFPLIAFGHKYNAPVVAISPSILFPIAAEFTGNDIPVSYAPLTMFAFNDRMSFLERAQNMFLYYWEIYSGKLYFLKQQDSIMRKYFKYPGSENLPYISDMLENVSLTIVDHHYALGYPRPHHKNIVEFGGINAHVPEKLPADLQKIMDNAKDGIIYVSFGSYFSLSMLKPFIGDAIINALGKTKRKVLFKMDNDTILENYNYKNIEARKWFPQASILAHPNCKLFITHAGVHGLMEGLSHAVPFVAIPMMGDQKFNAKFIETVGIGEVIDKDTITAEKLSNAINAVLTDSSYREKIKERSAIFKDQPMDILDNVVYWIEYVIRHKGAPHLRPAVLDLYWYQRLMLDVIAFYLLLIFLIVYILVKIIRLFFNLITWMCCSKVSKNKKSKKE</sequence>
<comment type="caution">
    <text evidence="6">The sequence shown here is derived from an EMBL/GenBank/DDBJ whole genome shotgun (WGS) entry which is preliminary data.</text>
</comment>
<feature type="signal peptide" evidence="5">
    <location>
        <begin position="1"/>
        <end position="33"/>
    </location>
</feature>
<keyword evidence="4" id="KW-0812">Transmembrane</keyword>
<evidence type="ECO:0000256" key="4">
    <source>
        <dbReference type="SAM" id="Phobius"/>
    </source>
</evidence>
<keyword evidence="7" id="KW-1185">Reference proteome</keyword>
<accession>A0AAW1CJW4</accession>
<dbReference type="Gene3D" id="3.40.50.2000">
    <property type="entry name" value="Glycogen Phosphorylase B"/>
    <property type="match status" value="2"/>
</dbReference>
<keyword evidence="4" id="KW-1133">Transmembrane helix</keyword>
<dbReference type="EMBL" id="JAPXFL010000012">
    <property type="protein sequence ID" value="KAK9498365.1"/>
    <property type="molecule type" value="Genomic_DNA"/>
</dbReference>
<evidence type="ECO:0000256" key="1">
    <source>
        <dbReference type="ARBA" id="ARBA00009995"/>
    </source>
</evidence>
<keyword evidence="2" id="KW-0328">Glycosyltransferase</keyword>
<comment type="similarity">
    <text evidence="1">Belongs to the UDP-glycosyltransferase family.</text>
</comment>
<dbReference type="InterPro" id="IPR050271">
    <property type="entry name" value="UDP-glycosyltransferase"/>
</dbReference>
<keyword evidence="3" id="KW-0808">Transferase</keyword>
<dbReference type="PANTHER" id="PTHR48043:SF159">
    <property type="entry name" value="EG:EG0003.4 PROTEIN-RELATED"/>
    <property type="match status" value="1"/>
</dbReference>
<keyword evidence="4" id="KW-0472">Membrane</keyword>
<dbReference type="PANTHER" id="PTHR48043">
    <property type="entry name" value="EG:EG0003.4 PROTEIN-RELATED"/>
    <property type="match status" value="1"/>
</dbReference>
<dbReference type="InterPro" id="IPR002213">
    <property type="entry name" value="UDP_glucos_trans"/>
</dbReference>
<feature type="transmembrane region" description="Helical" evidence="4">
    <location>
        <begin position="498"/>
        <end position="522"/>
    </location>
</feature>
<evidence type="ECO:0008006" key="8">
    <source>
        <dbReference type="Google" id="ProtNLM"/>
    </source>
</evidence>
<evidence type="ECO:0000256" key="3">
    <source>
        <dbReference type="ARBA" id="ARBA00022679"/>
    </source>
</evidence>
<dbReference type="CDD" id="cd03784">
    <property type="entry name" value="GT1_Gtf-like"/>
    <property type="match status" value="1"/>
</dbReference>
<evidence type="ECO:0000256" key="5">
    <source>
        <dbReference type="SAM" id="SignalP"/>
    </source>
</evidence>
<dbReference type="GO" id="GO:0008194">
    <property type="term" value="F:UDP-glycosyltransferase activity"/>
    <property type="evidence" value="ECO:0007669"/>
    <property type="project" value="InterPro"/>
</dbReference>
<evidence type="ECO:0000313" key="6">
    <source>
        <dbReference type="EMBL" id="KAK9498365.1"/>
    </source>
</evidence>
<dbReference type="SUPFAM" id="SSF53756">
    <property type="entry name" value="UDP-Glycosyltransferase/glycogen phosphorylase"/>
    <property type="match status" value="1"/>
</dbReference>
<dbReference type="Proteomes" id="UP001461498">
    <property type="component" value="Unassembled WGS sequence"/>
</dbReference>
<reference evidence="6 7" key="1">
    <citation type="submission" date="2022-12" db="EMBL/GenBank/DDBJ databases">
        <title>Chromosome-level genome assembly of true bugs.</title>
        <authorList>
            <person name="Ma L."/>
            <person name="Li H."/>
        </authorList>
    </citation>
    <scope>NUCLEOTIDE SEQUENCE [LARGE SCALE GENOMIC DNA]</scope>
    <source>
        <strain evidence="6">Lab_2022b</strain>
    </source>
</reference>
<gene>
    <name evidence="6" type="ORF">O3M35_003015</name>
</gene>